<gene>
    <name evidence="1" type="ORF">ALC57_06713</name>
</gene>
<dbReference type="AlphaFoldDB" id="A0A195E7H6"/>
<proteinExistence type="predicted"/>
<sequence length="35" mass="3702">GDRIFVCVARQDKKGKRVDAVTVVASVSQDGVALN</sequence>
<protein>
    <submittedName>
        <fullName evidence="1">Uncharacterized protein</fullName>
    </submittedName>
</protein>
<evidence type="ECO:0000313" key="1">
    <source>
        <dbReference type="EMBL" id="KYN20807.1"/>
    </source>
</evidence>
<dbReference type="EMBL" id="KQ979568">
    <property type="protein sequence ID" value="KYN20807.1"/>
    <property type="molecule type" value="Genomic_DNA"/>
</dbReference>
<organism evidence="1 2">
    <name type="scientific">Trachymyrmex cornetzi</name>
    <dbReference type="NCBI Taxonomy" id="471704"/>
    <lineage>
        <taxon>Eukaryota</taxon>
        <taxon>Metazoa</taxon>
        <taxon>Ecdysozoa</taxon>
        <taxon>Arthropoda</taxon>
        <taxon>Hexapoda</taxon>
        <taxon>Insecta</taxon>
        <taxon>Pterygota</taxon>
        <taxon>Neoptera</taxon>
        <taxon>Endopterygota</taxon>
        <taxon>Hymenoptera</taxon>
        <taxon>Apocrita</taxon>
        <taxon>Aculeata</taxon>
        <taxon>Formicoidea</taxon>
        <taxon>Formicidae</taxon>
        <taxon>Myrmicinae</taxon>
        <taxon>Trachymyrmex</taxon>
    </lineage>
</organism>
<dbReference type="Proteomes" id="UP000078492">
    <property type="component" value="Unassembled WGS sequence"/>
</dbReference>
<name>A0A195E7H6_9HYME</name>
<accession>A0A195E7H6</accession>
<evidence type="ECO:0000313" key="2">
    <source>
        <dbReference type="Proteomes" id="UP000078492"/>
    </source>
</evidence>
<feature type="non-terminal residue" evidence="1">
    <location>
        <position position="1"/>
    </location>
</feature>
<reference evidence="1 2" key="1">
    <citation type="submission" date="2015-09" db="EMBL/GenBank/DDBJ databases">
        <title>Trachymyrmex cornetzi WGS genome.</title>
        <authorList>
            <person name="Nygaard S."/>
            <person name="Hu H."/>
            <person name="Boomsma J."/>
            <person name="Zhang G."/>
        </authorList>
    </citation>
    <scope>NUCLEOTIDE SEQUENCE [LARGE SCALE GENOMIC DNA]</scope>
    <source>
        <strain evidence="1">Tcor2-1</strain>
        <tissue evidence="1">Whole body</tissue>
    </source>
</reference>
<keyword evidence="2" id="KW-1185">Reference proteome</keyword>